<gene>
    <name evidence="1" type="ORF">CGOC_LOCUS13223</name>
</gene>
<evidence type="ECO:0000313" key="2">
    <source>
        <dbReference type="Proteomes" id="UP000271889"/>
    </source>
</evidence>
<dbReference type="EMBL" id="UYRV01129359">
    <property type="protein sequence ID" value="VDN36493.1"/>
    <property type="molecule type" value="Genomic_DNA"/>
</dbReference>
<dbReference type="Proteomes" id="UP000271889">
    <property type="component" value="Unassembled WGS sequence"/>
</dbReference>
<name>A0A3P7NHG2_CYLGO</name>
<protein>
    <submittedName>
        <fullName evidence="1">Uncharacterized protein</fullName>
    </submittedName>
</protein>
<proteinExistence type="predicted"/>
<dbReference type="AlphaFoldDB" id="A0A3P7NHG2"/>
<keyword evidence="2" id="KW-1185">Reference proteome</keyword>
<evidence type="ECO:0000313" key="1">
    <source>
        <dbReference type="EMBL" id="VDN36493.1"/>
    </source>
</evidence>
<reference evidence="1 2" key="1">
    <citation type="submission" date="2018-11" db="EMBL/GenBank/DDBJ databases">
        <authorList>
            <consortium name="Pathogen Informatics"/>
        </authorList>
    </citation>
    <scope>NUCLEOTIDE SEQUENCE [LARGE SCALE GENOMIC DNA]</scope>
</reference>
<sequence>MQPYPSYSKTLLPARSRSWSPNYLDHKILHVHHGTYLLSDKQGDEVGQFDRGRLIELLKMSTEAGQNKEMATEVKIAVGAMEFANKVARDVMTRIDVSD</sequence>
<organism evidence="1 2">
    <name type="scientific">Cylicostephanus goldi</name>
    <name type="common">Nematode worm</name>
    <dbReference type="NCBI Taxonomy" id="71465"/>
    <lineage>
        <taxon>Eukaryota</taxon>
        <taxon>Metazoa</taxon>
        <taxon>Ecdysozoa</taxon>
        <taxon>Nematoda</taxon>
        <taxon>Chromadorea</taxon>
        <taxon>Rhabditida</taxon>
        <taxon>Rhabditina</taxon>
        <taxon>Rhabditomorpha</taxon>
        <taxon>Strongyloidea</taxon>
        <taxon>Strongylidae</taxon>
        <taxon>Cylicostephanus</taxon>
    </lineage>
</organism>
<accession>A0A3P7NHG2</accession>